<dbReference type="CDD" id="cd14010">
    <property type="entry name" value="STKc_ULK4"/>
    <property type="match status" value="1"/>
</dbReference>
<dbReference type="PROSITE" id="PS50011">
    <property type="entry name" value="PROTEIN_KINASE_DOM"/>
    <property type="match status" value="1"/>
</dbReference>
<dbReference type="Gene3D" id="1.10.510.10">
    <property type="entry name" value="Transferase(Phosphotransferase) domain 1"/>
    <property type="match status" value="1"/>
</dbReference>
<dbReference type="GO" id="GO:0005524">
    <property type="term" value="F:ATP binding"/>
    <property type="evidence" value="ECO:0007669"/>
    <property type="project" value="InterPro"/>
</dbReference>
<dbReference type="InterPro" id="IPR056981">
    <property type="entry name" value="HEAT_ULK4_RUNKEL"/>
</dbReference>
<dbReference type="Pfam" id="PF23606">
    <property type="entry name" value="HEAT_ULK4"/>
    <property type="match status" value="1"/>
</dbReference>
<dbReference type="InterPro" id="IPR011989">
    <property type="entry name" value="ARM-like"/>
</dbReference>
<dbReference type="EMBL" id="CAXITT010000284">
    <property type="protein sequence ID" value="CAL1538084.1"/>
    <property type="molecule type" value="Genomic_DNA"/>
</dbReference>
<evidence type="ECO:0000259" key="2">
    <source>
        <dbReference type="PROSITE" id="PS50011"/>
    </source>
</evidence>
<dbReference type="PANTHER" id="PTHR46240">
    <property type="entry name" value="SER/THR PROTEIN KINASE ULK4"/>
    <property type="match status" value="1"/>
</dbReference>
<dbReference type="SUPFAM" id="SSF56112">
    <property type="entry name" value="Protein kinase-like (PK-like)"/>
    <property type="match status" value="1"/>
</dbReference>
<dbReference type="SUPFAM" id="SSF48371">
    <property type="entry name" value="ARM repeat"/>
    <property type="match status" value="1"/>
</dbReference>
<reference evidence="3 4" key="1">
    <citation type="submission" date="2024-04" db="EMBL/GenBank/DDBJ databases">
        <authorList>
            <consortium name="Genoscope - CEA"/>
            <person name="William W."/>
        </authorList>
    </citation>
    <scope>NUCLEOTIDE SEQUENCE [LARGE SCALE GENOMIC DNA]</scope>
</reference>
<accession>A0AAV2HV41</accession>
<dbReference type="AlphaFoldDB" id="A0AAV2HV41"/>
<keyword evidence="4" id="KW-1185">Reference proteome</keyword>
<comment type="caution">
    <text evidence="3">The sequence shown here is derived from an EMBL/GenBank/DDBJ whole genome shotgun (WGS) entry which is preliminary data.</text>
</comment>
<dbReference type="InterPro" id="IPR045906">
    <property type="entry name" value="ULK4"/>
</dbReference>
<dbReference type="GO" id="GO:0004672">
    <property type="term" value="F:protein kinase activity"/>
    <property type="evidence" value="ECO:0007669"/>
    <property type="project" value="InterPro"/>
</dbReference>
<gene>
    <name evidence="3" type="ORF">GSLYS_00011905001</name>
</gene>
<name>A0AAV2HV41_LYMST</name>
<dbReference type="Gene3D" id="1.25.10.10">
    <property type="entry name" value="Leucine-rich Repeat Variant"/>
    <property type="match status" value="2"/>
</dbReference>
<dbReference type="InterPro" id="IPR000719">
    <property type="entry name" value="Prot_kinase_dom"/>
</dbReference>
<dbReference type="Proteomes" id="UP001497497">
    <property type="component" value="Unassembled WGS sequence"/>
</dbReference>
<dbReference type="InterPro" id="IPR016024">
    <property type="entry name" value="ARM-type_fold"/>
</dbReference>
<feature type="domain" description="Protein kinase" evidence="2">
    <location>
        <begin position="4"/>
        <end position="282"/>
    </location>
</feature>
<organism evidence="3 4">
    <name type="scientific">Lymnaea stagnalis</name>
    <name type="common">Great pond snail</name>
    <name type="synonym">Helix stagnalis</name>
    <dbReference type="NCBI Taxonomy" id="6523"/>
    <lineage>
        <taxon>Eukaryota</taxon>
        <taxon>Metazoa</taxon>
        <taxon>Spiralia</taxon>
        <taxon>Lophotrochozoa</taxon>
        <taxon>Mollusca</taxon>
        <taxon>Gastropoda</taxon>
        <taxon>Heterobranchia</taxon>
        <taxon>Euthyneura</taxon>
        <taxon>Panpulmonata</taxon>
        <taxon>Hygrophila</taxon>
        <taxon>Lymnaeoidea</taxon>
        <taxon>Lymnaeidae</taxon>
        <taxon>Lymnaea</taxon>
    </lineage>
</organism>
<evidence type="ECO:0000313" key="4">
    <source>
        <dbReference type="Proteomes" id="UP001497497"/>
    </source>
</evidence>
<sequence>MENFVLYDELAKGDHSVIYKGRRKGTISFVAIHCIDKSKRPEVTNTVRMTHDIEHENVVRFYEWYETSNHLWLVVELCTGGSLETLISQDGSLPETTVRSFGVQLVTGLHYIHSLNILFHDIRPSKILLDTSGVLKYADFSVSKVEGENLEELFYKFAESGEQWNTQTVEEMMKYNKWTGSLTYMAPELIQGAEPNVLSDLWSLGCVLYQMFAGYPPFFAEKEDHLKEKILTKDFPIPKVKGQCPRISAKPSPEFLNILQSLLKKDPAERMSWPELVNHNFWQGQLAHLVKEFTIAQSEVQSSTKTNLGVSSVFENGVSSVLGRVKGLDTRRSMDRPAINLDTVDGSRPSTVVGMSDYLRPKTAPGMESGGSLFTLSARPHTAVPSDDRVISPHKPPQSPLKTRETIGYTTDGEASLQDVGSETKRLIFHDSDFIVTQIVDNPKIQKVTQCKYDVKVLPVPPFNSEKLCSLSDKEIQKHAKAIFDNITLVEKGPPSHKKIQLLHYIACVASCRRLSAALTHLGLLGAMTKQIKDSSHVDMRLKFARALALVAHFTDSVDTSINITEAMTTLSDMLRENMKNGRLKQGLLPALGEMIAMVAAQEQKTQEAVEIWTVPSIAYTTIIRGIREGDDQVLNHIATKIIETVTATISSHAQKFVTQEVCQSLWYLFKHSSLDALKCTTISALCHLTWQNPAMFQNLLDSGGVTTIMQALNSGVSRIQQSVITMIGVFLASIGYSSRLFQDKDFCTKIMRCFESPSAVIRGKAFVVIYEIVHNNSDLLLSCCLSRLVMYIERDSRRQTPRTPKAKPIEAQEYLSQCLELLISGIVQRLPSIMDEILECLEQVGGRKHPSTTQVKQLKSSLPLIPIFNHLVTSQVFRGFIISQHFLGQYVKLLSHVVKIESGETNIESASAAISASEFVSSALFVLEGISQHPTLLVEYNEVILKEILPLLTSLIACQNVDTKAQALQLFGDIASVYLTQDQFGIDIKVSTSHLHTVIQEKLLPQFEPILLDLDPLPSYALKLMLTFLEHDSSFIKKMEQQGLIIVLFQVLMDHQNNALSRVMQGVVSVLNCLVSHKETNMRELYDQGLIDHLTSLFIEVWNAVCEGEEGGRDVKTAINMLLTLLDALHSILKYVSEVVRRALQVKNKGSDGSQKEAEFGEQLLLLNKSLTDLTSLLTQLLCYEDNEIQELTIKCLSLLVQLFGGENRDAMAADNMDCYSKSLKSTDSRKQKILLRVIKRLLSTNARHIESMKKYGDGLAKTIQSLADTAR</sequence>
<dbReference type="PANTHER" id="PTHR46240:SF1">
    <property type="entry name" value="SERINE_THREONINE-PROTEIN KINASE ULK4"/>
    <property type="match status" value="1"/>
</dbReference>
<proteinExistence type="predicted"/>
<feature type="region of interest" description="Disordered" evidence="1">
    <location>
        <begin position="383"/>
        <end position="404"/>
    </location>
</feature>
<evidence type="ECO:0000313" key="3">
    <source>
        <dbReference type="EMBL" id="CAL1538084.1"/>
    </source>
</evidence>
<evidence type="ECO:0000256" key="1">
    <source>
        <dbReference type="SAM" id="MobiDB-lite"/>
    </source>
</evidence>
<dbReference type="Pfam" id="PF00069">
    <property type="entry name" value="Pkinase"/>
    <property type="match status" value="1"/>
</dbReference>
<protein>
    <recommendedName>
        <fullName evidence="2">Protein kinase domain-containing protein</fullName>
    </recommendedName>
</protein>
<dbReference type="InterPro" id="IPR011009">
    <property type="entry name" value="Kinase-like_dom_sf"/>
</dbReference>